<dbReference type="AlphaFoldDB" id="A0AAD2FCD8"/>
<dbReference type="Gene3D" id="3.40.50.1000">
    <property type="entry name" value="HAD superfamily/HAD-like"/>
    <property type="match status" value="1"/>
</dbReference>
<dbReference type="GO" id="GO:0000287">
    <property type="term" value="F:magnesium ion binding"/>
    <property type="evidence" value="ECO:0007669"/>
    <property type="project" value="TreeGrafter"/>
</dbReference>
<feature type="compositionally biased region" description="Basic and acidic residues" evidence="1">
    <location>
        <begin position="249"/>
        <end position="258"/>
    </location>
</feature>
<evidence type="ECO:0000313" key="3">
    <source>
        <dbReference type="EMBL" id="CAJ1912643.1"/>
    </source>
</evidence>
<dbReference type="InterPro" id="IPR023214">
    <property type="entry name" value="HAD_sf"/>
</dbReference>
<gene>
    <name evidence="3" type="ORF">CYCCA115_LOCUS633</name>
</gene>
<comment type="caution">
    <text evidence="3">The sequence shown here is derived from an EMBL/GenBank/DDBJ whole genome shotgun (WGS) entry which is preliminary data.</text>
</comment>
<dbReference type="GO" id="GO:0016791">
    <property type="term" value="F:phosphatase activity"/>
    <property type="evidence" value="ECO:0007669"/>
    <property type="project" value="TreeGrafter"/>
</dbReference>
<dbReference type="Proteomes" id="UP001295423">
    <property type="component" value="Unassembled WGS sequence"/>
</dbReference>
<feature type="region of interest" description="Disordered" evidence="1">
    <location>
        <begin position="68"/>
        <end position="88"/>
    </location>
</feature>
<dbReference type="Pfam" id="PF08282">
    <property type="entry name" value="Hydrolase_3"/>
    <property type="match status" value="1"/>
</dbReference>
<feature type="signal peptide" evidence="2">
    <location>
        <begin position="1"/>
        <end position="21"/>
    </location>
</feature>
<evidence type="ECO:0000256" key="1">
    <source>
        <dbReference type="SAM" id="MobiDB-lite"/>
    </source>
</evidence>
<protein>
    <recommendedName>
        <fullName evidence="5">Sugar-phosphatase</fullName>
    </recommendedName>
</protein>
<organism evidence="3 4">
    <name type="scientific">Cylindrotheca closterium</name>
    <dbReference type="NCBI Taxonomy" id="2856"/>
    <lineage>
        <taxon>Eukaryota</taxon>
        <taxon>Sar</taxon>
        <taxon>Stramenopiles</taxon>
        <taxon>Ochrophyta</taxon>
        <taxon>Bacillariophyta</taxon>
        <taxon>Bacillariophyceae</taxon>
        <taxon>Bacillariophycidae</taxon>
        <taxon>Bacillariales</taxon>
        <taxon>Bacillariaceae</taxon>
        <taxon>Cylindrotheca</taxon>
    </lineage>
</organism>
<dbReference type="EMBL" id="CAKOGP040000001">
    <property type="protein sequence ID" value="CAJ1912643.1"/>
    <property type="molecule type" value="Genomic_DNA"/>
</dbReference>
<evidence type="ECO:0000256" key="2">
    <source>
        <dbReference type="SAM" id="SignalP"/>
    </source>
</evidence>
<sequence>MHGLWILQSFTLLILSRICSASSFAPAKQTTHHALHISSSSLSAGATGDDDDDDDEKNDEFLERLTQQYLGSNHQLPEGKGSKRLGDLYDPEELSNLLNVHKDISSRAQEIQEEEEPSDEMAIPSIHDLVMEAVGETPDPSSTDENDNNNNNDEVVERLTKQYLGSNPGAGLSKDDGEKGGNRLADFYDADTINNLLELHTGVSAQTQDIQKDSTDDAGQAETAVRSSIHDLVLGAGGDTAPPPLEVVSSKEEPKEESSSSSSSSSTTDPEYTWLTEAIREKMNGVKAIASDVDGTLIGSASQTVHPRTKDAVSKAVQDSFSPLGKLKWFFPATGKTRWGAMNSLGPELAGLLQQCPGVFIQGLYCMVGNTVVFERKLPKSAIEAAENLVAKTQTSIIAYDGDHLYTTKITPQVRELHQIYGEPMSEEIPSIAGHAPGIHKLLIYDDDLDKIAEVRIELEALAKEHGATVTQAIPTMLELLPEGCSKALGVQKVCEVLGLDPTTDLMALGDAENDVEMLQLAAVGVCVGNGSKLAKDAADIVLEETSDEGAAGLAIEVLTGL</sequence>
<accession>A0AAD2FCD8</accession>
<evidence type="ECO:0000313" key="4">
    <source>
        <dbReference type="Proteomes" id="UP001295423"/>
    </source>
</evidence>
<dbReference type="GO" id="GO:0005829">
    <property type="term" value="C:cytosol"/>
    <property type="evidence" value="ECO:0007669"/>
    <property type="project" value="TreeGrafter"/>
</dbReference>
<dbReference type="PANTHER" id="PTHR10000:SF8">
    <property type="entry name" value="HAD SUPERFAMILY HYDROLASE-LIKE, TYPE 3"/>
    <property type="match status" value="1"/>
</dbReference>
<proteinExistence type="predicted"/>
<feature type="chain" id="PRO_5042285928" description="Sugar-phosphatase" evidence="2">
    <location>
        <begin position="22"/>
        <end position="562"/>
    </location>
</feature>
<reference evidence="3" key="1">
    <citation type="submission" date="2023-08" db="EMBL/GenBank/DDBJ databases">
        <authorList>
            <person name="Audoor S."/>
            <person name="Bilcke G."/>
        </authorList>
    </citation>
    <scope>NUCLEOTIDE SEQUENCE</scope>
</reference>
<dbReference type="PANTHER" id="PTHR10000">
    <property type="entry name" value="PHOSPHOSERINE PHOSPHATASE"/>
    <property type="match status" value="1"/>
</dbReference>
<name>A0AAD2FCD8_9STRA</name>
<evidence type="ECO:0008006" key="5">
    <source>
        <dbReference type="Google" id="ProtNLM"/>
    </source>
</evidence>
<dbReference type="InterPro" id="IPR036412">
    <property type="entry name" value="HAD-like_sf"/>
</dbReference>
<keyword evidence="4" id="KW-1185">Reference proteome</keyword>
<dbReference type="Gene3D" id="3.30.1240.10">
    <property type="match status" value="1"/>
</dbReference>
<keyword evidence="2" id="KW-0732">Signal</keyword>
<feature type="region of interest" description="Disordered" evidence="1">
    <location>
        <begin position="234"/>
        <end position="271"/>
    </location>
</feature>
<dbReference type="SUPFAM" id="SSF56784">
    <property type="entry name" value="HAD-like"/>
    <property type="match status" value="1"/>
</dbReference>